<dbReference type="Pfam" id="PF12317">
    <property type="entry name" value="IFT46_B_C"/>
    <property type="match status" value="1"/>
</dbReference>
<keyword evidence="3" id="KW-0963">Cytoplasm</keyword>
<dbReference type="PANTHER" id="PTHR13376:SF0">
    <property type="entry name" value="INTRAFLAGELLAR TRANSPORT PROTEIN 46 HOMOLOG"/>
    <property type="match status" value="1"/>
</dbReference>
<dbReference type="RefSeq" id="XP_068370311.1">
    <property type="nucleotide sequence ID" value="XM_068513658.1"/>
</dbReference>
<dbReference type="GO" id="GO:0060271">
    <property type="term" value="P:cilium assembly"/>
    <property type="evidence" value="ECO:0007669"/>
    <property type="project" value="TreeGrafter"/>
</dbReference>
<dbReference type="GO" id="GO:0005815">
    <property type="term" value="C:microtubule organizing center"/>
    <property type="evidence" value="ECO:0007669"/>
    <property type="project" value="TreeGrafter"/>
</dbReference>
<feature type="region of interest" description="Disordered" evidence="7">
    <location>
        <begin position="94"/>
        <end position="121"/>
    </location>
</feature>
<comment type="subcellular location">
    <subcellularLocation>
        <location evidence="1">Cytoplasm</location>
        <location evidence="1">Cytoskeleton</location>
        <location evidence="1">Cilium basal body</location>
    </subcellularLocation>
</comment>
<evidence type="ECO:0000256" key="7">
    <source>
        <dbReference type="SAM" id="MobiDB-lite"/>
    </source>
</evidence>
<sequence>MNLPISAANLIDSPDDPTIQPNSQYDQSISFSDSGSDGDKNQAFTGYSPRPDPSEPAPNFLEFNPVGTGSKNNDFNGFQFQNNDMDKFSGGQSPFDNGFGGGSNFSPRPGFSPNDGNQMFGMENKNSNFGNNNNFGGSNFGGGNNFGNDMGFTNFGNNNFGGGGIGNDPVAPELAPIFGLISQFQPPPLEISPHFKPFLPELVASIGAIDAFIKVPRPDGEQEHLGLTVLDEPTIGCANPQILKMQLREKFNVVTNDGDGYIGKIDNPGENSGKALQSFLESYDEISRNRAAPTMTYSYEMPDMEDLMQEWPEEMEKALASLPLPSADMDLTVEEYTKVICAMLEIPVKGNIVESLHVMFSLYNEFKHNQYFNAGSAVSTPMNKTRGNV</sequence>
<evidence type="ECO:0000256" key="1">
    <source>
        <dbReference type="ARBA" id="ARBA00004120"/>
    </source>
</evidence>
<comment type="caution">
    <text evidence="8">The sequence shown here is derived from an EMBL/GenBank/DDBJ whole genome shotgun (WGS) entry which is preliminary data.</text>
</comment>
<evidence type="ECO:0000256" key="4">
    <source>
        <dbReference type="ARBA" id="ARBA00023069"/>
    </source>
</evidence>
<keyword evidence="4" id="KW-0969">Cilium</keyword>
<dbReference type="GO" id="GO:0042073">
    <property type="term" value="P:intraciliary transport"/>
    <property type="evidence" value="ECO:0007669"/>
    <property type="project" value="InterPro"/>
</dbReference>
<reference evidence="8" key="1">
    <citation type="submission" date="2016-10" db="EMBL/GenBank/DDBJ databases">
        <authorList>
            <person name="Benchimol M."/>
            <person name="Almeida L.G."/>
            <person name="Vasconcelos A.T."/>
            <person name="Perreira-Neves A."/>
            <person name="Rosa I.A."/>
            <person name="Tasca T."/>
            <person name="Bogo M.R."/>
            <person name="de Souza W."/>
        </authorList>
    </citation>
    <scope>NUCLEOTIDE SEQUENCE [LARGE SCALE GENOMIC DNA]</scope>
    <source>
        <strain evidence="8">K</strain>
    </source>
</reference>
<evidence type="ECO:0000256" key="6">
    <source>
        <dbReference type="ARBA" id="ARBA00023273"/>
    </source>
</evidence>
<dbReference type="OrthoDB" id="2119217at2759"/>
<evidence type="ECO:0000256" key="5">
    <source>
        <dbReference type="ARBA" id="ARBA00023212"/>
    </source>
</evidence>
<name>A0A1J4L0Y1_9EUKA</name>
<dbReference type="GO" id="GO:0031514">
    <property type="term" value="C:motile cilium"/>
    <property type="evidence" value="ECO:0007669"/>
    <property type="project" value="TreeGrafter"/>
</dbReference>
<dbReference type="GeneID" id="94848362"/>
<evidence type="ECO:0000256" key="3">
    <source>
        <dbReference type="ARBA" id="ARBA00022490"/>
    </source>
</evidence>
<keyword evidence="5" id="KW-0206">Cytoskeleton</keyword>
<organism evidence="8 9">
    <name type="scientific">Tritrichomonas foetus</name>
    <dbReference type="NCBI Taxonomy" id="1144522"/>
    <lineage>
        <taxon>Eukaryota</taxon>
        <taxon>Metamonada</taxon>
        <taxon>Parabasalia</taxon>
        <taxon>Tritrichomonadida</taxon>
        <taxon>Tritrichomonadidae</taxon>
        <taxon>Tritrichomonas</taxon>
    </lineage>
</organism>
<gene>
    <name evidence="8" type="primary">Ift46</name>
    <name evidence="8" type="ORF">TRFO_41243</name>
</gene>
<evidence type="ECO:0000256" key="2">
    <source>
        <dbReference type="ARBA" id="ARBA00007700"/>
    </source>
</evidence>
<evidence type="ECO:0000313" key="9">
    <source>
        <dbReference type="Proteomes" id="UP000179807"/>
    </source>
</evidence>
<dbReference type="GO" id="GO:0030992">
    <property type="term" value="C:intraciliary transport particle B"/>
    <property type="evidence" value="ECO:0007669"/>
    <property type="project" value="TreeGrafter"/>
</dbReference>
<feature type="region of interest" description="Disordered" evidence="7">
    <location>
        <begin position="1"/>
        <end position="73"/>
    </location>
</feature>
<accession>A0A1J4L0Y1</accession>
<comment type="similarity">
    <text evidence="2">Belongs to the IFT46 family.</text>
</comment>
<dbReference type="VEuPathDB" id="TrichDB:TRFO_41243"/>
<evidence type="ECO:0000313" key="8">
    <source>
        <dbReference type="EMBL" id="OHT17175.1"/>
    </source>
</evidence>
<dbReference type="InterPro" id="IPR022088">
    <property type="entry name" value="Intraflagellar_transp_cmplxB"/>
</dbReference>
<dbReference type="PANTHER" id="PTHR13376">
    <property type="entry name" value="INTRAFLAGELLAR TRANSPORT PROTEIN 46 HOMOLOG"/>
    <property type="match status" value="1"/>
</dbReference>
<proteinExistence type="inferred from homology"/>
<dbReference type="EMBL" id="MLAK01000031">
    <property type="protein sequence ID" value="OHT17175.1"/>
    <property type="molecule type" value="Genomic_DNA"/>
</dbReference>
<keyword evidence="9" id="KW-1185">Reference proteome</keyword>
<keyword evidence="6" id="KW-0966">Cell projection</keyword>
<feature type="compositionally biased region" description="Low complexity" evidence="7">
    <location>
        <begin position="104"/>
        <end position="114"/>
    </location>
</feature>
<feature type="compositionally biased region" description="Low complexity" evidence="7">
    <location>
        <begin position="26"/>
        <end position="35"/>
    </location>
</feature>
<dbReference type="Proteomes" id="UP000179807">
    <property type="component" value="Unassembled WGS sequence"/>
</dbReference>
<protein>
    <submittedName>
        <fullName evidence="8">Intraflagellar transport protein 46 like protein</fullName>
    </submittedName>
</protein>
<dbReference type="AlphaFoldDB" id="A0A1J4L0Y1"/>